<name>A0ABS9U4D9_9MICC</name>
<dbReference type="RefSeq" id="WP_241055412.1">
    <property type="nucleotide sequence ID" value="NZ_JAKZBV010000001.1"/>
</dbReference>
<dbReference type="PANTHER" id="PTHR43792">
    <property type="entry name" value="GNAT FAMILY, PUTATIVE (AFU_ORTHOLOGUE AFUA_3G00765)-RELATED-RELATED"/>
    <property type="match status" value="1"/>
</dbReference>
<reference evidence="2 3" key="1">
    <citation type="submission" date="2022-03" db="EMBL/GenBank/DDBJ databases">
        <title>Sinomonas sp. isolated from a soil.</title>
        <authorList>
            <person name="Han J."/>
            <person name="Kim D.-U."/>
        </authorList>
    </citation>
    <scope>NUCLEOTIDE SEQUENCE [LARGE SCALE GENOMIC DNA]</scope>
    <source>
        <strain evidence="2 3">5-5</strain>
    </source>
</reference>
<dbReference type="Proteomes" id="UP001202922">
    <property type="component" value="Unassembled WGS sequence"/>
</dbReference>
<organism evidence="2 3">
    <name type="scientific">Sinomonas terrae</name>
    <dbReference type="NCBI Taxonomy" id="2908838"/>
    <lineage>
        <taxon>Bacteria</taxon>
        <taxon>Bacillati</taxon>
        <taxon>Actinomycetota</taxon>
        <taxon>Actinomycetes</taxon>
        <taxon>Micrococcales</taxon>
        <taxon>Micrococcaceae</taxon>
        <taxon>Sinomonas</taxon>
    </lineage>
</organism>
<dbReference type="InterPro" id="IPR016181">
    <property type="entry name" value="Acyl_CoA_acyltransferase"/>
</dbReference>
<dbReference type="Pfam" id="PF13302">
    <property type="entry name" value="Acetyltransf_3"/>
    <property type="match status" value="1"/>
</dbReference>
<keyword evidence="3" id="KW-1185">Reference proteome</keyword>
<dbReference type="PROSITE" id="PS51186">
    <property type="entry name" value="GNAT"/>
    <property type="match status" value="1"/>
</dbReference>
<comment type="caution">
    <text evidence="2">The sequence shown here is derived from an EMBL/GenBank/DDBJ whole genome shotgun (WGS) entry which is preliminary data.</text>
</comment>
<sequence>MEPLETIWPVFGLRLTTPRLVLRPIQDGDIPAFVEAAASGIYETRDGHIPFPTDWPNVPDMGPNSARWIWEHRIQANPGSWVIMFGVSTRDGDFLGTQDVASKDFPSLRTISTGSWLRRSAQGQGLGKEMRAAILLWAFDHLGADVAMTSAYDWNSSSIGVSTGLGYEPNGETRTMTSTGTVEREVRFRLSKERFRRPDWELEVEGHAAAAAFLGVPSS</sequence>
<evidence type="ECO:0000313" key="2">
    <source>
        <dbReference type="EMBL" id="MCH6471553.1"/>
    </source>
</evidence>
<dbReference type="EMBL" id="JAKZBV010000001">
    <property type="protein sequence ID" value="MCH6471553.1"/>
    <property type="molecule type" value="Genomic_DNA"/>
</dbReference>
<accession>A0ABS9U4D9</accession>
<proteinExistence type="predicted"/>
<feature type="domain" description="N-acetyltransferase" evidence="1">
    <location>
        <begin position="20"/>
        <end position="193"/>
    </location>
</feature>
<dbReference type="SUPFAM" id="SSF55729">
    <property type="entry name" value="Acyl-CoA N-acyltransferases (Nat)"/>
    <property type="match status" value="1"/>
</dbReference>
<evidence type="ECO:0000259" key="1">
    <source>
        <dbReference type="PROSITE" id="PS51186"/>
    </source>
</evidence>
<protein>
    <submittedName>
        <fullName evidence="2">GNAT family N-acetyltransferase</fullName>
    </submittedName>
</protein>
<dbReference type="InterPro" id="IPR051531">
    <property type="entry name" value="N-acetyltransferase"/>
</dbReference>
<evidence type="ECO:0000313" key="3">
    <source>
        <dbReference type="Proteomes" id="UP001202922"/>
    </source>
</evidence>
<dbReference type="InterPro" id="IPR000182">
    <property type="entry name" value="GNAT_dom"/>
</dbReference>
<dbReference type="Gene3D" id="3.40.630.30">
    <property type="match status" value="1"/>
</dbReference>
<gene>
    <name evidence="2" type="ORF">L0M17_16480</name>
</gene>